<dbReference type="PANTHER" id="PTHR13211:SF0">
    <property type="entry name" value="TELOMERASE CAJAL BODY PROTEIN 1"/>
    <property type="match status" value="1"/>
</dbReference>
<dbReference type="SMART" id="SM00320">
    <property type="entry name" value="WD40"/>
    <property type="match status" value="7"/>
</dbReference>
<dbReference type="InterPro" id="IPR015943">
    <property type="entry name" value="WD40/YVTN_repeat-like_dom_sf"/>
</dbReference>
<dbReference type="Pfam" id="PF00400">
    <property type="entry name" value="WD40"/>
    <property type="match status" value="4"/>
</dbReference>
<protein>
    <submittedName>
        <fullName evidence="1">5069_t:CDS:1</fullName>
    </submittedName>
</protein>
<evidence type="ECO:0000313" key="1">
    <source>
        <dbReference type="EMBL" id="CAG8596892.1"/>
    </source>
</evidence>
<keyword evidence="2" id="KW-1185">Reference proteome</keyword>
<sequence length="515" mass="57857">MEINEILDVTKVDPTTTTIENTENNGYFSVFQFDFTQKLSLVCSTKKQFSSSVLDCLNHSKMFEKLEDMYIPNASEGNFFKNAKWSPDGACILTSSNDNILRIFDLPVNVLETANELDLNSVLTCHAGETIYDFCWYPMMSSQDPVTCCFLSSNREHPIQLWDAYTGKVRCSYTIIDHRDEVVGPNALTFNLDGSKIYCGYKNMIKIFDSNRPGRDGEDCKTTPSRKSKEGQKGIISCLSFNPDRSGLYAAGSYSQTIGLYDESNNELCCVLQGTKKELIGDVTQVQFSRDGKYLFSASRKDDFIRCWDIRNTGEILYKLQRNGNTNQRLSFDIDIAGSHLITGSLDGKIIVYDLVNLNAKGCPQKVLDMPAHGDAISAISIHPSLQLIASCSGQRKFKSIDAVISKEQNRNITSDNSLKVWRAKGDYTWRYYNTGGEILIHNTEGDENTTSNPEVNNVEDYFENDKGTVNIDSRVVGLEVDLTVVEEQMNIDNNINTTSENGTDNYIMSFVKFT</sequence>
<dbReference type="OrthoDB" id="239865at2759"/>
<dbReference type="Gene3D" id="2.130.10.10">
    <property type="entry name" value="YVTN repeat-like/Quinoprotein amine dehydrogenase"/>
    <property type="match status" value="2"/>
</dbReference>
<dbReference type="EMBL" id="CAJVPQ010002432">
    <property type="protein sequence ID" value="CAG8596892.1"/>
    <property type="molecule type" value="Genomic_DNA"/>
</dbReference>
<dbReference type="Proteomes" id="UP000789570">
    <property type="component" value="Unassembled WGS sequence"/>
</dbReference>
<gene>
    <name evidence="1" type="ORF">FCALED_LOCUS8391</name>
</gene>
<proteinExistence type="predicted"/>
<dbReference type="PANTHER" id="PTHR13211">
    <property type="entry name" value="TELOMERASE CAJAL BODY PROTEIN 1"/>
    <property type="match status" value="1"/>
</dbReference>
<evidence type="ECO:0000313" key="2">
    <source>
        <dbReference type="Proteomes" id="UP000789570"/>
    </source>
</evidence>
<dbReference type="AlphaFoldDB" id="A0A9N9CED8"/>
<dbReference type="SUPFAM" id="SSF50978">
    <property type="entry name" value="WD40 repeat-like"/>
    <property type="match status" value="1"/>
</dbReference>
<dbReference type="InterPro" id="IPR051150">
    <property type="entry name" value="SWT21/TCAB1_mRNA_Telomere"/>
</dbReference>
<name>A0A9N9CED8_9GLOM</name>
<reference evidence="1" key="1">
    <citation type="submission" date="2021-06" db="EMBL/GenBank/DDBJ databases">
        <authorList>
            <person name="Kallberg Y."/>
            <person name="Tangrot J."/>
            <person name="Rosling A."/>
        </authorList>
    </citation>
    <scope>NUCLEOTIDE SEQUENCE</scope>
    <source>
        <strain evidence="1">UK204</strain>
    </source>
</reference>
<accession>A0A9N9CED8</accession>
<organism evidence="1 2">
    <name type="scientific">Funneliformis caledonium</name>
    <dbReference type="NCBI Taxonomy" id="1117310"/>
    <lineage>
        <taxon>Eukaryota</taxon>
        <taxon>Fungi</taxon>
        <taxon>Fungi incertae sedis</taxon>
        <taxon>Mucoromycota</taxon>
        <taxon>Glomeromycotina</taxon>
        <taxon>Glomeromycetes</taxon>
        <taxon>Glomerales</taxon>
        <taxon>Glomeraceae</taxon>
        <taxon>Funneliformis</taxon>
    </lineage>
</organism>
<dbReference type="InterPro" id="IPR036322">
    <property type="entry name" value="WD40_repeat_dom_sf"/>
</dbReference>
<dbReference type="InterPro" id="IPR001680">
    <property type="entry name" value="WD40_rpt"/>
</dbReference>
<comment type="caution">
    <text evidence="1">The sequence shown here is derived from an EMBL/GenBank/DDBJ whole genome shotgun (WGS) entry which is preliminary data.</text>
</comment>